<evidence type="ECO:0000313" key="3">
    <source>
        <dbReference type="Proteomes" id="UP000271889"/>
    </source>
</evidence>
<sequence length="132" mass="14360">MSWRYLPRILVLVTLIISTAYCQNCNNAPTEALQIICSQIAAWSANARNQPTISTASVSAPAGPDTSRISTLAVSENPRTAYECMDIACLCTFFGGTGGNNCVLPGGARLGRALRKEYRVMTDAERNRWDEV</sequence>
<dbReference type="OrthoDB" id="6132182at2759"/>
<keyword evidence="3" id="KW-1185">Reference proteome</keyword>
<keyword evidence="1" id="KW-0732">Signal</keyword>
<dbReference type="Proteomes" id="UP000271889">
    <property type="component" value="Unassembled WGS sequence"/>
</dbReference>
<evidence type="ECO:0000256" key="1">
    <source>
        <dbReference type="SAM" id="SignalP"/>
    </source>
</evidence>
<feature type="chain" id="PRO_5018127754" description="Secreted protein" evidence="1">
    <location>
        <begin position="23"/>
        <end position="132"/>
    </location>
</feature>
<accession>A0A3P6THE1</accession>
<dbReference type="EMBL" id="UYRV01030301">
    <property type="protein sequence ID" value="VDK84577.1"/>
    <property type="molecule type" value="Genomic_DNA"/>
</dbReference>
<feature type="signal peptide" evidence="1">
    <location>
        <begin position="1"/>
        <end position="22"/>
    </location>
</feature>
<name>A0A3P6THE1_CYLGO</name>
<organism evidence="2 3">
    <name type="scientific">Cylicostephanus goldi</name>
    <name type="common">Nematode worm</name>
    <dbReference type="NCBI Taxonomy" id="71465"/>
    <lineage>
        <taxon>Eukaryota</taxon>
        <taxon>Metazoa</taxon>
        <taxon>Ecdysozoa</taxon>
        <taxon>Nematoda</taxon>
        <taxon>Chromadorea</taxon>
        <taxon>Rhabditida</taxon>
        <taxon>Rhabditina</taxon>
        <taxon>Rhabditomorpha</taxon>
        <taxon>Strongyloidea</taxon>
        <taxon>Strongylidae</taxon>
        <taxon>Cylicostephanus</taxon>
    </lineage>
</organism>
<reference evidence="2 3" key="1">
    <citation type="submission" date="2018-11" db="EMBL/GenBank/DDBJ databases">
        <authorList>
            <consortium name="Pathogen Informatics"/>
        </authorList>
    </citation>
    <scope>NUCLEOTIDE SEQUENCE [LARGE SCALE GENOMIC DNA]</scope>
</reference>
<gene>
    <name evidence="2" type="ORF">CGOC_LOCUS8318</name>
</gene>
<evidence type="ECO:0000313" key="2">
    <source>
        <dbReference type="EMBL" id="VDK84577.1"/>
    </source>
</evidence>
<dbReference type="AlphaFoldDB" id="A0A3P6THE1"/>
<protein>
    <recommendedName>
        <fullName evidence="4">Secreted protein</fullName>
    </recommendedName>
</protein>
<evidence type="ECO:0008006" key="4">
    <source>
        <dbReference type="Google" id="ProtNLM"/>
    </source>
</evidence>
<proteinExistence type="predicted"/>